<dbReference type="PANTHER" id="PTHR12848">
    <property type="entry name" value="REGULATORY-ASSOCIATED PROTEIN OF MTOR"/>
    <property type="match status" value="1"/>
</dbReference>
<dbReference type="InterPro" id="IPR004083">
    <property type="entry name" value="Raptor"/>
</dbReference>
<dbReference type="GO" id="GO:0031929">
    <property type="term" value="P:TOR signaling"/>
    <property type="evidence" value="ECO:0007669"/>
    <property type="project" value="InterPro"/>
</dbReference>
<evidence type="ECO:0000256" key="4">
    <source>
        <dbReference type="SAM" id="MobiDB-lite"/>
    </source>
</evidence>
<dbReference type="InterPro" id="IPR036322">
    <property type="entry name" value="WD40_repeat_dom_sf"/>
</dbReference>
<dbReference type="GO" id="GO:0030674">
    <property type="term" value="F:protein-macromolecule adaptor activity"/>
    <property type="evidence" value="ECO:0007669"/>
    <property type="project" value="TreeGrafter"/>
</dbReference>
<evidence type="ECO:0000256" key="1">
    <source>
        <dbReference type="ARBA" id="ARBA00009257"/>
    </source>
</evidence>
<keyword evidence="3" id="KW-0677">Repeat</keyword>
<dbReference type="InterPro" id="IPR029347">
    <property type="entry name" value="Raptor_N"/>
</dbReference>
<dbReference type="Pfam" id="PF00400">
    <property type="entry name" value="WD40"/>
    <property type="match status" value="1"/>
</dbReference>
<dbReference type="GO" id="GO:0071230">
    <property type="term" value="P:cellular response to amino acid stimulus"/>
    <property type="evidence" value="ECO:0007669"/>
    <property type="project" value="TreeGrafter"/>
</dbReference>
<organism evidence="6">
    <name type="scientific">Picocystis salinarum</name>
    <dbReference type="NCBI Taxonomy" id="88271"/>
    <lineage>
        <taxon>Eukaryota</taxon>
        <taxon>Viridiplantae</taxon>
        <taxon>Chlorophyta</taxon>
        <taxon>Picocystophyceae</taxon>
        <taxon>Picocystales</taxon>
        <taxon>Picocystaceae</taxon>
        <taxon>Picocystis</taxon>
    </lineage>
</organism>
<dbReference type="GO" id="GO:0005737">
    <property type="term" value="C:cytoplasm"/>
    <property type="evidence" value="ECO:0007669"/>
    <property type="project" value="TreeGrafter"/>
</dbReference>
<feature type="region of interest" description="Disordered" evidence="4">
    <location>
        <begin position="959"/>
        <end position="1005"/>
    </location>
</feature>
<accession>A0A7S3XDP0</accession>
<comment type="similarity">
    <text evidence="1">Belongs to the WD repeat RAPTOR family.</text>
</comment>
<feature type="domain" description="Raptor N-terminal CASPase-like" evidence="5">
    <location>
        <begin position="91"/>
        <end position="244"/>
    </location>
</feature>
<dbReference type="Pfam" id="PF14538">
    <property type="entry name" value="Raptor_N"/>
    <property type="match status" value="1"/>
</dbReference>
<evidence type="ECO:0000256" key="3">
    <source>
        <dbReference type="ARBA" id="ARBA00022737"/>
    </source>
</evidence>
<gene>
    <name evidence="6" type="ORF">PSAL00342_LOCUS5350</name>
</gene>
<name>A0A7S3XDP0_9CHLO</name>
<reference evidence="6" key="1">
    <citation type="submission" date="2021-01" db="EMBL/GenBank/DDBJ databases">
        <authorList>
            <person name="Corre E."/>
            <person name="Pelletier E."/>
            <person name="Niang G."/>
            <person name="Scheremetjew M."/>
            <person name="Finn R."/>
            <person name="Kale V."/>
            <person name="Holt S."/>
            <person name="Cochrane G."/>
            <person name="Meng A."/>
            <person name="Brown T."/>
            <person name="Cohen L."/>
        </authorList>
    </citation>
    <scope>NUCLEOTIDE SEQUENCE</scope>
    <source>
        <strain evidence="6">CCMP1897</strain>
    </source>
</reference>
<dbReference type="SMART" id="SM01302">
    <property type="entry name" value="Raptor_N"/>
    <property type="match status" value="1"/>
</dbReference>
<dbReference type="SMART" id="SM00320">
    <property type="entry name" value="WD40"/>
    <property type="match status" value="4"/>
</dbReference>
<dbReference type="InterPro" id="IPR016024">
    <property type="entry name" value="ARM-type_fold"/>
</dbReference>
<dbReference type="InterPro" id="IPR015943">
    <property type="entry name" value="WD40/YVTN_repeat-like_dom_sf"/>
</dbReference>
<dbReference type="InterPro" id="IPR011989">
    <property type="entry name" value="ARM-like"/>
</dbReference>
<proteinExistence type="inferred from homology"/>
<evidence type="ECO:0000313" key="6">
    <source>
        <dbReference type="EMBL" id="CAE0611515.1"/>
    </source>
</evidence>
<dbReference type="EMBL" id="HBIS01005928">
    <property type="protein sequence ID" value="CAE0611515.1"/>
    <property type="molecule type" value="Transcribed_RNA"/>
</dbReference>
<protein>
    <recommendedName>
        <fullName evidence="5">Raptor N-terminal CASPase-like domain-containing protein</fullName>
    </recommendedName>
</protein>
<dbReference type="PANTHER" id="PTHR12848:SF16">
    <property type="entry name" value="REGULATORY-ASSOCIATED PROTEIN OF MTOR"/>
    <property type="match status" value="1"/>
</dbReference>
<dbReference type="GO" id="GO:0010506">
    <property type="term" value="P:regulation of autophagy"/>
    <property type="evidence" value="ECO:0007669"/>
    <property type="project" value="TreeGrafter"/>
</dbReference>
<dbReference type="GO" id="GO:0030307">
    <property type="term" value="P:positive regulation of cell growth"/>
    <property type="evidence" value="ECO:0007669"/>
    <property type="project" value="TreeGrafter"/>
</dbReference>
<keyword evidence="2" id="KW-0853">WD repeat</keyword>
<feature type="compositionally biased region" description="Polar residues" evidence="4">
    <location>
        <begin position="766"/>
        <end position="799"/>
    </location>
</feature>
<dbReference type="GO" id="GO:0009267">
    <property type="term" value="P:cellular response to starvation"/>
    <property type="evidence" value="ECO:0007669"/>
    <property type="project" value="TreeGrafter"/>
</dbReference>
<dbReference type="PRINTS" id="PR01547">
    <property type="entry name" value="YEAST176DUF"/>
</dbReference>
<evidence type="ECO:0000256" key="2">
    <source>
        <dbReference type="ARBA" id="ARBA00022574"/>
    </source>
</evidence>
<dbReference type="GO" id="GO:0031931">
    <property type="term" value="C:TORC1 complex"/>
    <property type="evidence" value="ECO:0007669"/>
    <property type="project" value="InterPro"/>
</dbReference>
<feature type="region of interest" description="Disordered" evidence="4">
    <location>
        <begin position="766"/>
        <end position="808"/>
    </location>
</feature>
<dbReference type="InterPro" id="IPR001680">
    <property type="entry name" value="WD40_rpt"/>
</dbReference>
<dbReference type="Gene3D" id="2.130.10.10">
    <property type="entry name" value="YVTN repeat-like/Quinoprotein amine dehydrogenase"/>
    <property type="match status" value="2"/>
</dbReference>
<sequence length="1403" mass="153146">MDGIGWSMAHDTDEMATTASLVVARDAKEDAHGWKRRNARTEEMETCAGTYAEYTGLHPVYFCEERHGEEPGTSRSEKEIGRISGWRLRDKMKTTSVALVLCLNIGVDPPDVIKISPCARLECWLDPSSMQPQKALDAIGKMLQAQYERWQPRARYRMVLDPTVDDVKKLCVGCRRNAKNERVLYHYNGHGVPKPTVNGEIWVFNKGYTQYIPLSIYDLQTWVGNPCIYVFDCSAAGLVVNAFQNFAEQRLKELQGAAISIPSHPPGILKGTVRPEAMQDCILLAACSANETLPQSAELPADVFSSCLTTPISMALRWFCGRSLLKDHGLSLDLIDKIPGRQTDRKTPLGELNWIFTAVTDTIAWNTLPRELFQKLFRQDLLVASLFRNFLLAERIMKAANCTPISYPALPSTHQHPMWDAWDLAAEMCLAQLPRLLSGDPGTEFTPSPFFAQQLTAFEVWLENGSQHNSPPEQLPIVLQVLLSQSHRLKALILLSDFLDLGPWAVDLALSVGIFPYVLKLLQTTAAELRDVLVFIWTKILALDRTCQADLVKDGGHIYFIKYLDSANCDHLHRAMSAFVLAAICDAHPRGTVACLQAGLLPMCISFLKSAAAEGPSLLLQWLVLLLAKLWEGSPDIAAAAILQHRVVEILAPFLMHASPDVRAAAAYAMGGLIRVDGSTGFRDNDGEAVDMNIPVNDPNFVIDEKTRFAHERSIILHLLHALQDGSPCVRLEIAVALARIAASHNLLYGAAYQARMKSILRQENGSSVRDGSTRSGSLFPTLSSSPLKSMESNNSSQPEIAGSPNGGRKSGFWPSVLDMAPCVKESAPGGTFEAVYPDSESSVGHYASMDAALVGSGFYHHLVDATVALAHDPSPKVGDVAEGTLKTMAGLYPINAPVPASSRHNRTNSWSFSWKGGSSYPRSASPSSGSSALMRRHVEGKSQLHDTKSCASISGDLVEGTKKDVGGSSDQTTPSLRLPSSKIYEQSRRQFSHPSKSEGSGLPLVPSSLQKDVWKWVERRHEASEQLVKLNARESVANFGAQTLQVDTESADGIADICFQPLSRLIVSGDLTGTIRVHDFQEGSCLNKFRVAPLQQAQPGQVDLQTHRIFLGKSVYSGAVGLVLIDILNDLEKPALLTCARDGVVRIWRDFLEPGHQVLASAWQALPRIGESYTTQMVKVGLQLAVQRTPPAVFSWVEREGHLLCGGGGTPSIYTWDVQNELCCAKLSVPRRSDGSLPRLTCLSGLENSPLVLAGCDDGTILKYDTRQQNTPVAGTRVHRAAVVQVLPEPGGLSGRQISGSVRGDLAISDDRSDTVLRRVQAHKGSMSALCKHRGLPIVATGDRSQLVRIWSADGEQIAAVRSHSSFLTNRVGPVTALRFHPFQPLLASASTDAHLAVYSGL</sequence>
<dbReference type="Gene3D" id="1.25.10.10">
    <property type="entry name" value="Leucine-rich Repeat Variant"/>
    <property type="match status" value="1"/>
</dbReference>
<dbReference type="SUPFAM" id="SSF50978">
    <property type="entry name" value="WD40 repeat-like"/>
    <property type="match status" value="1"/>
</dbReference>
<evidence type="ECO:0000259" key="5">
    <source>
        <dbReference type="SMART" id="SM01302"/>
    </source>
</evidence>
<dbReference type="SUPFAM" id="SSF48371">
    <property type="entry name" value="ARM repeat"/>
    <property type="match status" value="1"/>
</dbReference>